<dbReference type="InterPro" id="IPR024732">
    <property type="entry name" value="NAGLU_C"/>
</dbReference>
<gene>
    <name evidence="11" type="ORF">N307_05536</name>
</gene>
<evidence type="ECO:0000256" key="1">
    <source>
        <dbReference type="ARBA" id="ARBA00022729"/>
    </source>
</evidence>
<evidence type="ECO:0000259" key="10">
    <source>
        <dbReference type="Pfam" id="PF12972"/>
    </source>
</evidence>
<dbReference type="PANTHER" id="PTHR12872">
    <property type="entry name" value="ALPHA-N-ACETYLGLUCOSAMINIDASE"/>
    <property type="match status" value="1"/>
</dbReference>
<keyword evidence="12" id="KW-1185">Reference proteome</keyword>
<proteinExistence type="inferred from homology"/>
<comment type="similarity">
    <text evidence="6">Belongs to the glycosyl hydrolase 89 family.</text>
</comment>
<feature type="non-terminal residue" evidence="11">
    <location>
        <position position="1"/>
    </location>
</feature>
<protein>
    <recommendedName>
        <fullName evidence="8">Alpha-N-acetylglucosaminidase</fullName>
        <ecNumber evidence="7">3.2.1.50</ecNumber>
    </recommendedName>
</protein>
<keyword evidence="4" id="KW-0326">Glycosidase</keyword>
<dbReference type="GO" id="GO:0004561">
    <property type="term" value="F:alpha-N-acetylglucosaminidase activity"/>
    <property type="evidence" value="ECO:0007669"/>
    <property type="project" value="UniProtKB-EC"/>
</dbReference>
<keyword evidence="2" id="KW-0378">Hydrolase</keyword>
<evidence type="ECO:0000256" key="2">
    <source>
        <dbReference type="ARBA" id="ARBA00022801"/>
    </source>
</evidence>
<reference evidence="11 12" key="1">
    <citation type="submission" date="2014-04" db="EMBL/GenBank/DDBJ databases">
        <title>Genome evolution of avian class.</title>
        <authorList>
            <person name="Zhang G."/>
            <person name="Li C."/>
        </authorList>
    </citation>
    <scope>NUCLEOTIDE SEQUENCE [LARGE SCALE GENOMIC DNA]</scope>
    <source>
        <strain evidence="11">BGI_N307</strain>
    </source>
</reference>
<dbReference type="Gene3D" id="1.20.120.670">
    <property type="entry name" value="N-acetyl-b-d-glucoasminidase"/>
    <property type="match status" value="1"/>
</dbReference>
<dbReference type="InterPro" id="IPR017853">
    <property type="entry name" value="GH"/>
</dbReference>
<evidence type="ECO:0000256" key="4">
    <source>
        <dbReference type="ARBA" id="ARBA00023295"/>
    </source>
</evidence>
<evidence type="ECO:0000256" key="3">
    <source>
        <dbReference type="ARBA" id="ARBA00023180"/>
    </source>
</evidence>
<dbReference type="SUPFAM" id="SSF51445">
    <property type="entry name" value="(Trans)glycosidases"/>
    <property type="match status" value="1"/>
</dbReference>
<dbReference type="AlphaFoldDB" id="A0A093G8W7"/>
<feature type="domain" description="Alpha-N-acetylglucosaminidase C-terminal" evidence="10">
    <location>
        <begin position="352"/>
        <end position="488"/>
    </location>
</feature>
<dbReference type="GO" id="GO:0048731">
    <property type="term" value="P:system development"/>
    <property type="evidence" value="ECO:0007669"/>
    <property type="project" value="UniProtKB-ARBA"/>
</dbReference>
<feature type="non-terminal residue" evidence="11">
    <location>
        <position position="492"/>
    </location>
</feature>
<name>A0A093G8W7_DRYPU</name>
<feature type="domain" description="Alpha-N-acetylglucosaminidase tim-barrel" evidence="9">
    <location>
        <begin position="3"/>
        <end position="338"/>
    </location>
</feature>
<dbReference type="EMBL" id="KL215127">
    <property type="protein sequence ID" value="KFV63262.1"/>
    <property type="molecule type" value="Genomic_DNA"/>
</dbReference>
<dbReference type="Proteomes" id="UP000053875">
    <property type="component" value="Unassembled WGS sequence"/>
</dbReference>
<evidence type="ECO:0000256" key="5">
    <source>
        <dbReference type="ARBA" id="ARBA00052030"/>
    </source>
</evidence>
<evidence type="ECO:0000256" key="7">
    <source>
        <dbReference type="ARBA" id="ARBA00066522"/>
    </source>
</evidence>
<dbReference type="FunFam" id="3.20.20.80:FF:000107">
    <property type="entry name" value="Alpha-N-acetylglucosaminidase family"/>
    <property type="match status" value="1"/>
</dbReference>
<sequence>RFRYYQNVCTQSYSFAWWDWERWEREIDWMALSGINLAPAFTGQEAVWQRVYRSLGLNQSEIDAYFTGPAFLAWNRMGNLRGWAGPLPPSWHLKQLYLQYRIVERMRSLGMATVLPAFAGHVPQGVLRVFPHVNATRLGGWSHFDCTYSCTYLLDPEDPMFQVIGTLFLKELVKEFGTDHIYSADTFNEMTPLSSDPAYLARVSSAVFKSMTGADPEAVWLMQGWLFQHQPDFWQPAQVQALLRAVPLGRMIVLDLFAESKPVYLWTESFYGQPFIWCMLHNFGGNHGLFGTVEAINRGPFAARSFPNSTMVGTGVVPEGIDQNDMVYELMNEVGWRQEPRPPPALLAAGGLLVYALLPELDSLLSSHSLFLLGRWLESARAMATSDREAEQYELNARNQVTLWGPSGNILDYANKQLGGLVLDYYAVRWSLFVSVLVESLNSGIPFHQDQFNQAVFQVERGFVYNRKRYPAVPAGDTLQISRRLFLKYYPR</sequence>
<dbReference type="InterPro" id="IPR024733">
    <property type="entry name" value="NAGLU_tim-barrel"/>
</dbReference>
<accession>A0A093G8W7</accession>
<keyword evidence="1" id="KW-0732">Signal</keyword>
<dbReference type="Pfam" id="PF12972">
    <property type="entry name" value="NAGLU_C"/>
    <property type="match status" value="1"/>
</dbReference>
<dbReference type="Gene3D" id="3.20.20.80">
    <property type="entry name" value="Glycosidases"/>
    <property type="match status" value="1"/>
</dbReference>
<dbReference type="PANTHER" id="PTHR12872:SF1">
    <property type="entry name" value="ALPHA-N-ACETYLGLUCOSAMINIDASE"/>
    <property type="match status" value="1"/>
</dbReference>
<evidence type="ECO:0000313" key="11">
    <source>
        <dbReference type="EMBL" id="KFV63262.1"/>
    </source>
</evidence>
<comment type="catalytic activity">
    <reaction evidence="5">
        <text>Hydrolysis of terminal non-reducing N-acetyl-D-glucosamine residues in N-acetyl-alpha-D-glucosaminides.</text>
        <dbReference type="EC" id="3.2.1.50"/>
    </reaction>
</comment>
<dbReference type="InterPro" id="IPR007781">
    <property type="entry name" value="NAGLU"/>
</dbReference>
<dbReference type="Pfam" id="PF05089">
    <property type="entry name" value="NAGLU"/>
    <property type="match status" value="1"/>
</dbReference>
<evidence type="ECO:0000256" key="6">
    <source>
        <dbReference type="ARBA" id="ARBA00060996"/>
    </source>
</evidence>
<organism evidence="11 12">
    <name type="scientific">Dryobates pubescens</name>
    <name type="common">Downy woodpecker</name>
    <name type="synonym">Picoides pubescens</name>
    <dbReference type="NCBI Taxonomy" id="118200"/>
    <lineage>
        <taxon>Eukaryota</taxon>
        <taxon>Metazoa</taxon>
        <taxon>Chordata</taxon>
        <taxon>Craniata</taxon>
        <taxon>Vertebrata</taxon>
        <taxon>Euteleostomi</taxon>
        <taxon>Archelosauria</taxon>
        <taxon>Archosauria</taxon>
        <taxon>Dinosauria</taxon>
        <taxon>Saurischia</taxon>
        <taxon>Theropoda</taxon>
        <taxon>Coelurosauria</taxon>
        <taxon>Aves</taxon>
        <taxon>Neognathae</taxon>
        <taxon>Neoaves</taxon>
        <taxon>Telluraves</taxon>
        <taxon>Coraciimorphae</taxon>
        <taxon>Piciformes</taxon>
        <taxon>Picidae</taxon>
        <taxon>Dryobates</taxon>
    </lineage>
</organism>
<dbReference type="STRING" id="118200.A0A093G8W7"/>
<evidence type="ECO:0000259" key="9">
    <source>
        <dbReference type="Pfam" id="PF05089"/>
    </source>
</evidence>
<keyword evidence="3" id="KW-0325">Glycoprotein</keyword>
<evidence type="ECO:0000256" key="8">
    <source>
        <dbReference type="ARBA" id="ARBA00072202"/>
    </source>
</evidence>
<dbReference type="EC" id="3.2.1.50" evidence="7"/>
<evidence type="ECO:0000313" key="12">
    <source>
        <dbReference type="Proteomes" id="UP000053875"/>
    </source>
</evidence>